<name>A0A6G9Y530_9NOCA</name>
<protein>
    <recommendedName>
        <fullName evidence="3">Recombinase family protein</fullName>
    </recommendedName>
</protein>
<dbReference type="KEGG" id="nah:F5544_01660"/>
<dbReference type="Proteomes" id="UP000503540">
    <property type="component" value="Chromosome"/>
</dbReference>
<keyword evidence="2" id="KW-1185">Reference proteome</keyword>
<gene>
    <name evidence="1" type="ORF">F5544_01660</name>
</gene>
<evidence type="ECO:0000313" key="1">
    <source>
        <dbReference type="EMBL" id="QIS08254.1"/>
    </source>
</evidence>
<sequence length="113" mass="12579">MSARPMAIGYLRRDISGVSQTWDETRIRSLARRLGYELSKTVVFGRETEQPEQKLLEVVAKNGAEAVIVPDTTHFDGTIPEALVRVCDVITVSPEYTYARWAIPPRTDGSAAE</sequence>
<dbReference type="EMBL" id="CP046172">
    <property type="protein sequence ID" value="QIS08254.1"/>
    <property type="molecule type" value="Genomic_DNA"/>
</dbReference>
<organism evidence="1 2">
    <name type="scientific">Nocardia arthritidis</name>
    <dbReference type="NCBI Taxonomy" id="228602"/>
    <lineage>
        <taxon>Bacteria</taxon>
        <taxon>Bacillati</taxon>
        <taxon>Actinomycetota</taxon>
        <taxon>Actinomycetes</taxon>
        <taxon>Mycobacteriales</taxon>
        <taxon>Nocardiaceae</taxon>
        <taxon>Nocardia</taxon>
    </lineage>
</organism>
<accession>A0A6G9Y530</accession>
<evidence type="ECO:0000313" key="2">
    <source>
        <dbReference type="Proteomes" id="UP000503540"/>
    </source>
</evidence>
<proteinExistence type="predicted"/>
<evidence type="ECO:0008006" key="3">
    <source>
        <dbReference type="Google" id="ProtNLM"/>
    </source>
</evidence>
<reference evidence="1 2" key="1">
    <citation type="journal article" date="2019" name="ACS Chem. Biol.">
        <title>Identification and Mobilization of a Cryptic Antibiotic Biosynthesis Gene Locus from a Human-Pathogenic Nocardia Isolate.</title>
        <authorList>
            <person name="Herisse M."/>
            <person name="Ishida K."/>
            <person name="Porter J.L."/>
            <person name="Howden B."/>
            <person name="Hertweck C."/>
            <person name="Stinear T.P."/>
            <person name="Pidot S.J."/>
        </authorList>
    </citation>
    <scope>NUCLEOTIDE SEQUENCE [LARGE SCALE GENOMIC DNA]</scope>
    <source>
        <strain evidence="1 2">AUSMDU00012717</strain>
    </source>
</reference>
<dbReference type="RefSeq" id="WP_167471529.1">
    <property type="nucleotide sequence ID" value="NZ_CP046172.1"/>
</dbReference>
<dbReference type="AlphaFoldDB" id="A0A6G9Y530"/>